<protein>
    <submittedName>
        <fullName evidence="1">Uncharacterized protein</fullName>
    </submittedName>
</protein>
<organism evidence="1 2">
    <name type="scientific">Halalkalibacter nanhaiisediminis</name>
    <dbReference type="NCBI Taxonomy" id="688079"/>
    <lineage>
        <taxon>Bacteria</taxon>
        <taxon>Bacillati</taxon>
        <taxon>Bacillota</taxon>
        <taxon>Bacilli</taxon>
        <taxon>Bacillales</taxon>
        <taxon>Bacillaceae</taxon>
        <taxon>Halalkalibacter</taxon>
    </lineage>
</organism>
<sequence>MKHKKGLGLLALSFFKSEKIDYYFDQRSIIFSCFSCDTEIAMDVTTTNWECNYCSTYGKLTTLISMLEKNKKTFELTKKVYKPSIARREINQSFERLMKLSNEQQLKELTKLRSEIDILIDYLLRKQTS</sequence>
<dbReference type="EMBL" id="VLKZ01000005">
    <property type="protein sequence ID" value="TWI56324.1"/>
    <property type="molecule type" value="Genomic_DNA"/>
</dbReference>
<name>A0A562QHV2_9BACI</name>
<dbReference type="AlphaFoldDB" id="A0A562QHV2"/>
<gene>
    <name evidence="1" type="ORF">IQ10_02218</name>
</gene>
<reference evidence="1 2" key="1">
    <citation type="journal article" date="2015" name="Stand. Genomic Sci.">
        <title>Genomic Encyclopedia of Bacterial and Archaeal Type Strains, Phase III: the genomes of soil and plant-associated and newly described type strains.</title>
        <authorList>
            <person name="Whitman W.B."/>
            <person name="Woyke T."/>
            <person name="Klenk H.P."/>
            <person name="Zhou Y."/>
            <person name="Lilburn T.G."/>
            <person name="Beck B.J."/>
            <person name="De Vos P."/>
            <person name="Vandamme P."/>
            <person name="Eisen J.A."/>
            <person name="Garrity G."/>
            <person name="Hugenholtz P."/>
            <person name="Kyrpides N.C."/>
        </authorList>
    </citation>
    <scope>NUCLEOTIDE SEQUENCE [LARGE SCALE GENOMIC DNA]</scope>
    <source>
        <strain evidence="1 2">CGMCC 1.10116</strain>
    </source>
</reference>
<proteinExistence type="predicted"/>
<comment type="caution">
    <text evidence="1">The sequence shown here is derived from an EMBL/GenBank/DDBJ whole genome shotgun (WGS) entry which is preliminary data.</text>
</comment>
<evidence type="ECO:0000313" key="2">
    <source>
        <dbReference type="Proteomes" id="UP000315711"/>
    </source>
</evidence>
<evidence type="ECO:0000313" key="1">
    <source>
        <dbReference type="EMBL" id="TWI56324.1"/>
    </source>
</evidence>
<keyword evidence="2" id="KW-1185">Reference proteome</keyword>
<dbReference type="OrthoDB" id="2971932at2"/>
<dbReference type="Proteomes" id="UP000315711">
    <property type="component" value="Unassembled WGS sequence"/>
</dbReference>
<dbReference type="RefSeq" id="WP_144450520.1">
    <property type="nucleotide sequence ID" value="NZ_VLKZ01000005.1"/>
</dbReference>
<accession>A0A562QHV2</accession>